<comment type="caution">
    <text evidence="2">The sequence shown here is derived from an EMBL/GenBank/DDBJ whole genome shotgun (WGS) entry which is preliminary data.</text>
</comment>
<proteinExistence type="predicted"/>
<feature type="compositionally biased region" description="Basic and acidic residues" evidence="1">
    <location>
        <begin position="150"/>
        <end position="185"/>
    </location>
</feature>
<reference evidence="2 3" key="1">
    <citation type="submission" date="2023-08" db="EMBL/GenBank/DDBJ databases">
        <authorList>
            <person name="Park J.-S."/>
        </authorList>
    </citation>
    <scope>NUCLEOTIDE SEQUENCE [LARGE SCALE GENOMIC DNA]</scope>
    <source>
        <strain evidence="2 3">2205BS29-5</strain>
    </source>
</reference>
<dbReference type="SUPFAM" id="SSF74653">
    <property type="entry name" value="TolA/TonB C-terminal domain"/>
    <property type="match status" value="1"/>
</dbReference>
<feature type="compositionally biased region" description="Low complexity" evidence="1">
    <location>
        <begin position="186"/>
        <end position="215"/>
    </location>
</feature>
<feature type="compositionally biased region" description="Low complexity" evidence="1">
    <location>
        <begin position="99"/>
        <end position="108"/>
    </location>
</feature>
<name>A0ABT9JFR9_9RHOB</name>
<evidence type="ECO:0000256" key="1">
    <source>
        <dbReference type="SAM" id="MobiDB-lite"/>
    </source>
</evidence>
<evidence type="ECO:0000313" key="2">
    <source>
        <dbReference type="EMBL" id="MDP5307937.1"/>
    </source>
</evidence>
<feature type="compositionally biased region" description="Low complexity" evidence="1">
    <location>
        <begin position="69"/>
        <end position="78"/>
    </location>
</feature>
<dbReference type="EMBL" id="JAVAMQ010000011">
    <property type="protein sequence ID" value="MDP5307937.1"/>
    <property type="molecule type" value="Genomic_DNA"/>
</dbReference>
<feature type="region of interest" description="Disordered" evidence="1">
    <location>
        <begin position="62"/>
        <end position="215"/>
    </location>
</feature>
<dbReference type="RefSeq" id="WP_305963784.1">
    <property type="nucleotide sequence ID" value="NZ_JAVAMQ010000011.1"/>
</dbReference>
<organism evidence="2 3">
    <name type="scientific">Paracoccus spongiarum</name>
    <dbReference type="NCBI Taxonomy" id="3064387"/>
    <lineage>
        <taxon>Bacteria</taxon>
        <taxon>Pseudomonadati</taxon>
        <taxon>Pseudomonadota</taxon>
        <taxon>Alphaproteobacteria</taxon>
        <taxon>Rhodobacterales</taxon>
        <taxon>Paracoccaceae</taxon>
        <taxon>Paracoccus</taxon>
    </lineage>
</organism>
<sequence length="308" mass="31690">MASGRLFETTGFILIAAALHVSAAAIMIPDPTRQGDPLTAPAAQARLAAGSADLADLVAEWDAPPQPTPEAAALDAAPLPEPPAEAPIGTAMAPPPALATPAPLAMRPNLPPPPEPQREPQPRIPPDDLPPLHSFAPPVFEAAPPLRLEASARPEPRPARPEPGRDTRAREPQRPRAESPRDPAPQRRQAAAPAPRGQGGQAARSASGGAGGLSSSQRASLQARWQAQISACLLRSIARTSGGSGLRATLVVQVGRNGRVQAAQVTGSTGNARIDREIARGAGRARCAAAPAGLSEGSYAFTQPISIR</sequence>
<dbReference type="Gene3D" id="3.30.1150.10">
    <property type="match status" value="1"/>
</dbReference>
<evidence type="ECO:0008006" key="4">
    <source>
        <dbReference type="Google" id="ProtNLM"/>
    </source>
</evidence>
<keyword evidence="3" id="KW-1185">Reference proteome</keyword>
<accession>A0ABT9JFR9</accession>
<evidence type="ECO:0000313" key="3">
    <source>
        <dbReference type="Proteomes" id="UP001224997"/>
    </source>
</evidence>
<protein>
    <recommendedName>
        <fullName evidence="4">TonB family protein</fullName>
    </recommendedName>
</protein>
<dbReference type="Proteomes" id="UP001224997">
    <property type="component" value="Unassembled WGS sequence"/>
</dbReference>
<gene>
    <name evidence="2" type="ORF">Q5Y72_12650</name>
</gene>